<dbReference type="Proteomes" id="UP000887540">
    <property type="component" value="Unplaced"/>
</dbReference>
<evidence type="ECO:0000256" key="6">
    <source>
        <dbReference type="RuleBase" id="RU363126"/>
    </source>
</evidence>
<evidence type="ECO:0000313" key="8">
    <source>
        <dbReference type="WBParaSite" id="ACRNAN_scaffold677.g28687.t1"/>
    </source>
</evidence>
<keyword evidence="7" id="KW-1185">Reference proteome</keyword>
<dbReference type="AlphaFoldDB" id="A0A914EC41"/>
<keyword evidence="6" id="KW-0407">Ion channel</keyword>
<evidence type="ECO:0000256" key="2">
    <source>
        <dbReference type="ARBA" id="ARBA00022692"/>
    </source>
</evidence>
<dbReference type="PANTHER" id="PTHR10736">
    <property type="entry name" value="BESTROPHIN"/>
    <property type="match status" value="1"/>
</dbReference>
<comment type="similarity">
    <text evidence="5 6">Belongs to the anion channel-forming bestrophin (TC 1.A.46) family. Calcium-sensitive chloride channel subfamily.</text>
</comment>
<dbReference type="PANTHER" id="PTHR10736:SF33">
    <property type="entry name" value="BESTROPHIN HOMOLOG"/>
    <property type="match status" value="1"/>
</dbReference>
<evidence type="ECO:0000256" key="1">
    <source>
        <dbReference type="ARBA" id="ARBA00004370"/>
    </source>
</evidence>
<evidence type="ECO:0000256" key="4">
    <source>
        <dbReference type="ARBA" id="ARBA00023136"/>
    </source>
</evidence>
<dbReference type="InterPro" id="IPR021134">
    <property type="entry name" value="Bestrophin-like"/>
</dbReference>
<sequence length="59" mass="7042">MEDLVASGLMTNDELHEYNNIESPHAKYWFPAEWASQLLRKARNQNLIYSDIIYIHMME</sequence>
<reference evidence="8" key="1">
    <citation type="submission" date="2022-11" db="UniProtKB">
        <authorList>
            <consortium name="WormBaseParasite"/>
        </authorList>
    </citation>
    <scope>IDENTIFICATION</scope>
</reference>
<protein>
    <recommendedName>
        <fullName evidence="6">Bestrophin homolog</fullName>
    </recommendedName>
</protein>
<dbReference type="Pfam" id="PF01062">
    <property type="entry name" value="Bestrophin"/>
    <property type="match status" value="1"/>
</dbReference>
<keyword evidence="6" id="KW-1003">Cell membrane</keyword>
<keyword evidence="6" id="KW-0813">Transport</keyword>
<organism evidence="7 8">
    <name type="scientific">Acrobeloides nanus</name>
    <dbReference type="NCBI Taxonomy" id="290746"/>
    <lineage>
        <taxon>Eukaryota</taxon>
        <taxon>Metazoa</taxon>
        <taxon>Ecdysozoa</taxon>
        <taxon>Nematoda</taxon>
        <taxon>Chromadorea</taxon>
        <taxon>Rhabditida</taxon>
        <taxon>Tylenchina</taxon>
        <taxon>Cephalobomorpha</taxon>
        <taxon>Cephaloboidea</taxon>
        <taxon>Cephalobidae</taxon>
        <taxon>Acrobeloides</taxon>
    </lineage>
</organism>
<keyword evidence="6" id="KW-0868">Chloride</keyword>
<dbReference type="GO" id="GO:0034707">
    <property type="term" value="C:chloride channel complex"/>
    <property type="evidence" value="ECO:0007669"/>
    <property type="project" value="UniProtKB-KW"/>
</dbReference>
<keyword evidence="2" id="KW-0812">Transmembrane</keyword>
<comment type="function">
    <text evidence="6">Forms chloride channels.</text>
</comment>
<keyword evidence="6" id="KW-0406">Ion transport</keyword>
<dbReference type="GO" id="GO:0005886">
    <property type="term" value="C:plasma membrane"/>
    <property type="evidence" value="ECO:0007669"/>
    <property type="project" value="UniProtKB-SubCell"/>
</dbReference>
<name>A0A914EC41_9BILA</name>
<keyword evidence="6" id="KW-0869">Chloride channel</keyword>
<evidence type="ECO:0000256" key="5">
    <source>
        <dbReference type="ARBA" id="ARBA00034769"/>
    </source>
</evidence>
<keyword evidence="4" id="KW-0472">Membrane</keyword>
<dbReference type="InterPro" id="IPR000615">
    <property type="entry name" value="Bestrophin"/>
</dbReference>
<dbReference type="GO" id="GO:0005254">
    <property type="term" value="F:chloride channel activity"/>
    <property type="evidence" value="ECO:0007669"/>
    <property type="project" value="UniProtKB-KW"/>
</dbReference>
<accession>A0A914EC41</accession>
<comment type="subcellular location">
    <subcellularLocation>
        <location evidence="6">Cell membrane</location>
        <topology evidence="6">Multi-pass membrane protein</topology>
    </subcellularLocation>
    <subcellularLocation>
        <location evidence="1">Membrane</location>
    </subcellularLocation>
</comment>
<evidence type="ECO:0000313" key="7">
    <source>
        <dbReference type="Proteomes" id="UP000887540"/>
    </source>
</evidence>
<proteinExistence type="inferred from homology"/>
<evidence type="ECO:0000256" key="3">
    <source>
        <dbReference type="ARBA" id="ARBA00022989"/>
    </source>
</evidence>
<dbReference type="WBParaSite" id="ACRNAN_scaffold677.g28687.t1">
    <property type="protein sequence ID" value="ACRNAN_scaffold677.g28687.t1"/>
    <property type="gene ID" value="ACRNAN_scaffold677.g28687"/>
</dbReference>
<keyword evidence="3" id="KW-1133">Transmembrane helix</keyword>